<reference evidence="2 3" key="1">
    <citation type="submission" date="2017-06" db="EMBL/GenBank/DDBJ databases">
        <title>Comparative genomic analysis of Ambrosia Fusariam Clade fungi.</title>
        <authorList>
            <person name="Stajich J.E."/>
            <person name="Carrillo J."/>
            <person name="Kijimoto T."/>
            <person name="Eskalen A."/>
            <person name="O'Donnell K."/>
            <person name="Kasson M."/>
        </authorList>
    </citation>
    <scope>NUCLEOTIDE SEQUENCE [LARGE SCALE GENOMIC DNA]</scope>
    <source>
        <strain evidence="2">UCR3666</strain>
    </source>
</reference>
<dbReference type="OrthoDB" id="5100807at2759"/>
<feature type="compositionally biased region" description="Polar residues" evidence="1">
    <location>
        <begin position="498"/>
        <end position="516"/>
    </location>
</feature>
<proteinExistence type="predicted"/>
<dbReference type="EMBL" id="NKUJ01000034">
    <property type="protein sequence ID" value="RMJ17284.1"/>
    <property type="molecule type" value="Genomic_DNA"/>
</dbReference>
<feature type="region of interest" description="Disordered" evidence="1">
    <location>
        <begin position="545"/>
        <end position="564"/>
    </location>
</feature>
<dbReference type="Proteomes" id="UP000277212">
    <property type="component" value="Unassembled WGS sequence"/>
</dbReference>
<accession>A0A3M2SIC3</accession>
<sequence length="610" mass="67309">MALLKRHIVTNHLSKDFIHQCILCSSWFRSHKALQNHLNTKACRTVPPTIMNGCEWGIGDAIVSALSDRGRGSMVGTWEHLWHVVFPDSDPMSPDFVPPPIDYAQTNASTQKGAENFTQSALASESRPLSSSNPQQETSHCQACPTVECEPKMPSANSSLQQVGLARVHIEILSLLDQHRRWKCRDTESCDGFASDLGSEGSEDDTCSSGVHKSDGSAGTSPTGTAPIMGNASDGQASVPQAGQLTLPWRRNRTEEGEDDDEGNGRPGKRRRRQPGDMEPARGRFACPYQAFDASRSCFLPSLRNPNGGCDSISRLKDHMTRKHMLSYRCQRCWKQFNARDKAQAHPESDCVEKQMPGFEWFMTLEQEREVENCSGTHPEDSWWKLFRLLIPEMAQEDISRLKGRYFPYYVRVDLSLVVPSLYLTNVSFQDSHVQPSGHLNGIEATPPAFPSDGFWGLESSSQTSQSLLVPLYGGSIPAPSSIPSAEGSAADVMTLSVAQQSSDSDSTAPSDRINVSTPASQSNMASSSSSSTLDISQMQRNYERQKFRASQAERENGELRATMTASRERVRDAAVLLDGLLVRGNLDIESYEEVSRAAEILLGVDRCLR</sequence>
<dbReference type="PANTHER" id="PTHR38166">
    <property type="entry name" value="C2H2-TYPE DOMAIN-CONTAINING PROTEIN-RELATED"/>
    <property type="match status" value="1"/>
</dbReference>
<feature type="compositionally biased region" description="Polar residues" evidence="1">
    <location>
        <begin position="207"/>
        <end position="224"/>
    </location>
</feature>
<comment type="caution">
    <text evidence="2">The sequence shown here is derived from an EMBL/GenBank/DDBJ whole genome shotgun (WGS) entry which is preliminary data.</text>
</comment>
<dbReference type="AlphaFoldDB" id="A0A3M2SIC3"/>
<evidence type="ECO:0000313" key="3">
    <source>
        <dbReference type="Proteomes" id="UP000277212"/>
    </source>
</evidence>
<evidence type="ECO:0000256" key="1">
    <source>
        <dbReference type="SAM" id="MobiDB-lite"/>
    </source>
</evidence>
<evidence type="ECO:0000313" key="2">
    <source>
        <dbReference type="EMBL" id="RMJ17284.1"/>
    </source>
</evidence>
<name>A0A3M2SIC3_9HYPO</name>
<feature type="compositionally biased region" description="Low complexity" evidence="1">
    <location>
        <begin position="517"/>
        <end position="537"/>
    </location>
</feature>
<feature type="region of interest" description="Disordered" evidence="1">
    <location>
        <begin position="498"/>
        <end position="537"/>
    </location>
</feature>
<dbReference type="STRING" id="2010991.A0A3M2SIC3"/>
<dbReference type="PANTHER" id="PTHR38166:SF1">
    <property type="entry name" value="C2H2-TYPE DOMAIN-CONTAINING PROTEIN"/>
    <property type="match status" value="1"/>
</dbReference>
<protein>
    <submittedName>
        <fullName evidence="2">Uncharacterized protein</fullName>
    </submittedName>
</protein>
<feature type="compositionally biased region" description="Polar residues" evidence="1">
    <location>
        <begin position="233"/>
        <end position="244"/>
    </location>
</feature>
<feature type="compositionally biased region" description="Basic and acidic residues" evidence="1">
    <location>
        <begin position="545"/>
        <end position="559"/>
    </location>
</feature>
<feature type="region of interest" description="Disordered" evidence="1">
    <location>
        <begin position="110"/>
        <end position="139"/>
    </location>
</feature>
<organism evidence="2 3">
    <name type="scientific">Fusarium kuroshium</name>
    <dbReference type="NCBI Taxonomy" id="2010991"/>
    <lineage>
        <taxon>Eukaryota</taxon>
        <taxon>Fungi</taxon>
        <taxon>Dikarya</taxon>
        <taxon>Ascomycota</taxon>
        <taxon>Pezizomycotina</taxon>
        <taxon>Sordariomycetes</taxon>
        <taxon>Hypocreomycetidae</taxon>
        <taxon>Hypocreales</taxon>
        <taxon>Nectriaceae</taxon>
        <taxon>Fusarium</taxon>
        <taxon>Fusarium solani species complex</taxon>
    </lineage>
</organism>
<gene>
    <name evidence="2" type="ORF">CDV36_003031</name>
</gene>
<feature type="region of interest" description="Disordered" evidence="1">
    <location>
        <begin position="194"/>
        <end position="282"/>
    </location>
</feature>
<keyword evidence="3" id="KW-1185">Reference proteome</keyword>